<dbReference type="Pfam" id="PF00270">
    <property type="entry name" value="DEAD"/>
    <property type="match status" value="1"/>
</dbReference>
<dbReference type="GO" id="GO:0005524">
    <property type="term" value="F:ATP binding"/>
    <property type="evidence" value="ECO:0007669"/>
    <property type="project" value="UniProtKB-KW"/>
</dbReference>
<evidence type="ECO:0000256" key="1">
    <source>
        <dbReference type="ARBA" id="ARBA00022741"/>
    </source>
</evidence>
<dbReference type="RefSeq" id="WP_016172485.1">
    <property type="nucleotide sequence ID" value="NZ_ASWK01000001.1"/>
</dbReference>
<comment type="caution">
    <text evidence="6">The sequence shown here is derived from an EMBL/GenBank/DDBJ whole genome shotgun (WGS) entry which is preliminary data.</text>
</comment>
<dbReference type="SUPFAM" id="SSF52540">
    <property type="entry name" value="P-loop containing nucleoside triphosphate hydrolases"/>
    <property type="match status" value="1"/>
</dbReference>
<feature type="domain" description="Helicase ATP-binding" evidence="4">
    <location>
        <begin position="106"/>
        <end position="257"/>
    </location>
</feature>
<dbReference type="GO" id="GO:0043138">
    <property type="term" value="F:3'-5' DNA helicase activity"/>
    <property type="evidence" value="ECO:0007669"/>
    <property type="project" value="TreeGrafter"/>
</dbReference>
<organism evidence="6 7">
    <name type="scientific">Enterococcus dispar ATCC 51266</name>
    <dbReference type="NCBI Taxonomy" id="1139219"/>
    <lineage>
        <taxon>Bacteria</taxon>
        <taxon>Bacillati</taxon>
        <taxon>Bacillota</taxon>
        <taxon>Bacilli</taxon>
        <taxon>Lactobacillales</taxon>
        <taxon>Enterococcaceae</taxon>
        <taxon>Enterococcus</taxon>
    </lineage>
</organism>
<reference evidence="6 7" key="1">
    <citation type="submission" date="2013-03" db="EMBL/GenBank/DDBJ databases">
        <title>The Genome Sequence of Enterococcus dispar ATCC_51266 (Illumina only assembly).</title>
        <authorList>
            <consortium name="The Broad Institute Genomics Platform"/>
            <consortium name="The Broad Institute Genome Sequencing Center for Infectious Disease"/>
            <person name="Earl A."/>
            <person name="Russ C."/>
            <person name="Gilmore M."/>
            <person name="Surin D."/>
            <person name="Walker B."/>
            <person name="Young S."/>
            <person name="Zeng Q."/>
            <person name="Gargeya S."/>
            <person name="Fitzgerald M."/>
            <person name="Haas B."/>
            <person name="Abouelleil A."/>
            <person name="Allen A.W."/>
            <person name="Alvarado L."/>
            <person name="Arachchi H.M."/>
            <person name="Berlin A.M."/>
            <person name="Chapman S.B."/>
            <person name="Gainer-Dewar J."/>
            <person name="Goldberg J."/>
            <person name="Griggs A."/>
            <person name="Gujja S."/>
            <person name="Hansen M."/>
            <person name="Howarth C."/>
            <person name="Imamovic A."/>
            <person name="Ireland A."/>
            <person name="Larimer J."/>
            <person name="McCowan C."/>
            <person name="Murphy C."/>
            <person name="Pearson M."/>
            <person name="Poon T.W."/>
            <person name="Priest M."/>
            <person name="Roberts A."/>
            <person name="Saif S."/>
            <person name="Shea T."/>
            <person name="Sisk P."/>
            <person name="Sykes S."/>
            <person name="Wortman J."/>
            <person name="Nusbaum C."/>
            <person name="Birren B."/>
        </authorList>
    </citation>
    <scope>NUCLEOTIDE SEQUENCE [LARGE SCALE GENOMIC DNA]</scope>
    <source>
        <strain evidence="6 7">ATCC 51266</strain>
    </source>
</reference>
<dbReference type="CDD" id="cd18785">
    <property type="entry name" value="SF2_C"/>
    <property type="match status" value="1"/>
</dbReference>
<dbReference type="InterPro" id="IPR001650">
    <property type="entry name" value="Helicase_C-like"/>
</dbReference>
<dbReference type="Gene3D" id="3.40.50.300">
    <property type="entry name" value="P-loop containing nucleotide triphosphate hydrolases"/>
    <property type="match status" value="2"/>
</dbReference>
<evidence type="ECO:0000256" key="2">
    <source>
        <dbReference type="ARBA" id="ARBA00022840"/>
    </source>
</evidence>
<evidence type="ECO:0000313" key="7">
    <source>
        <dbReference type="Proteomes" id="UP000014127"/>
    </source>
</evidence>
<dbReference type="PANTHER" id="PTHR30580">
    <property type="entry name" value="PRIMOSOMAL PROTEIN N"/>
    <property type="match status" value="1"/>
</dbReference>
<keyword evidence="2" id="KW-0067">ATP-binding</keyword>
<dbReference type="GO" id="GO:0006270">
    <property type="term" value="P:DNA replication initiation"/>
    <property type="evidence" value="ECO:0007669"/>
    <property type="project" value="TreeGrafter"/>
</dbReference>
<dbReference type="GO" id="GO:0006302">
    <property type="term" value="P:double-strand break repair"/>
    <property type="evidence" value="ECO:0007669"/>
    <property type="project" value="TreeGrafter"/>
</dbReference>
<sequence>MVFYPGCQYVVTKDELAGQSDLIAQKALEIKEKSFRCRRCNTHSLLRENLLPDGRYYCRECLGLGRITSSHYLATKPLKDPVKRKTTFCFTGELTPAQQKISQSIIQNFLNKKDSLIYAVTGAGKTEMLFSLIHLCLTTGLNIAFCSPRVDVCCEIWPRLQAVFPEVNIGLRHYGAKPYQPTPLLVCTTHQLLYFKEAFHLIIVDEIDAFPYVYDETLHFAVANALHQTGCKVFLSATPSESEIRTAQQNESLFCLPARYHRRKLPVPQLVRLKKQNLPLSFGAKKKFLNLVNALLQKNHLLLFCATVSQVITMEKFLKHEFGETTVASVHATDQERHEKVMGMRQNKFQIFCCSTVMERGVTFANVSVLVFAADHRVFTKATLLQIAGRADRKGNFSQSEVVFCFTQMTPELKKALSDIKALNRQAQAAGLIDEV</sequence>
<dbReference type="PROSITE" id="PS51192">
    <property type="entry name" value="HELICASE_ATP_BIND_1"/>
    <property type="match status" value="1"/>
</dbReference>
<accession>S1P4D5</accession>
<name>S1P4D5_9ENTE</name>
<keyword evidence="1" id="KW-0547">Nucleotide-binding</keyword>
<dbReference type="EMBL" id="AHYR01000005">
    <property type="protein sequence ID" value="EOT41140.1"/>
    <property type="molecule type" value="Genomic_DNA"/>
</dbReference>
<dbReference type="InterPro" id="IPR011545">
    <property type="entry name" value="DEAD/DEAH_box_helicase_dom"/>
</dbReference>
<proteinExistence type="predicted"/>
<dbReference type="Proteomes" id="UP000014127">
    <property type="component" value="Unassembled WGS sequence"/>
</dbReference>
<dbReference type="InterPro" id="IPR014001">
    <property type="entry name" value="Helicase_ATP-bd"/>
</dbReference>
<protein>
    <recommendedName>
        <fullName evidence="8">Competence protein ComFA</fullName>
    </recommendedName>
</protein>
<dbReference type="AlphaFoldDB" id="S1P4D5"/>
<evidence type="ECO:0000259" key="5">
    <source>
        <dbReference type="PROSITE" id="PS51194"/>
    </source>
</evidence>
<dbReference type="PROSITE" id="PS51194">
    <property type="entry name" value="HELICASE_CTER"/>
    <property type="match status" value="1"/>
</dbReference>
<evidence type="ECO:0000256" key="3">
    <source>
        <dbReference type="ARBA" id="ARBA00023125"/>
    </source>
</evidence>
<evidence type="ECO:0000259" key="4">
    <source>
        <dbReference type="PROSITE" id="PS51192"/>
    </source>
</evidence>
<dbReference type="HOGENOM" id="CLU_024742_0_0_9"/>
<keyword evidence="3" id="KW-0238">DNA-binding</keyword>
<dbReference type="eggNOG" id="COG4098">
    <property type="taxonomic scope" value="Bacteria"/>
</dbReference>
<dbReference type="InterPro" id="IPR027417">
    <property type="entry name" value="P-loop_NTPase"/>
</dbReference>
<dbReference type="OrthoDB" id="2077914at2"/>
<dbReference type="PATRIC" id="fig|1139219.3.peg.1269"/>
<dbReference type="GO" id="GO:0006310">
    <property type="term" value="P:DNA recombination"/>
    <property type="evidence" value="ECO:0007669"/>
    <property type="project" value="TreeGrafter"/>
</dbReference>
<evidence type="ECO:0008006" key="8">
    <source>
        <dbReference type="Google" id="ProtNLM"/>
    </source>
</evidence>
<dbReference type="Pfam" id="PF00271">
    <property type="entry name" value="Helicase_C"/>
    <property type="match status" value="1"/>
</dbReference>
<keyword evidence="7" id="KW-1185">Reference proteome</keyword>
<dbReference type="GO" id="GO:0003677">
    <property type="term" value="F:DNA binding"/>
    <property type="evidence" value="ECO:0007669"/>
    <property type="project" value="UniProtKB-KW"/>
</dbReference>
<dbReference type="SMART" id="SM00487">
    <property type="entry name" value="DEXDc"/>
    <property type="match status" value="1"/>
</dbReference>
<dbReference type="STRING" id="44009.RV01_GL002155"/>
<dbReference type="SMART" id="SM00490">
    <property type="entry name" value="HELICc"/>
    <property type="match status" value="1"/>
</dbReference>
<dbReference type="PANTHER" id="PTHR30580:SF1">
    <property type="entry name" value="COMF OPERON PROTEIN 1"/>
    <property type="match status" value="1"/>
</dbReference>
<evidence type="ECO:0000313" key="6">
    <source>
        <dbReference type="EMBL" id="EOT41140.1"/>
    </source>
</evidence>
<feature type="domain" description="Helicase C-terminal" evidence="5">
    <location>
        <begin position="287"/>
        <end position="436"/>
    </location>
</feature>
<gene>
    <name evidence="6" type="ORF">OMK_01309</name>
</gene>